<name>A0ABT9UZW5_9BACL</name>
<dbReference type="EMBL" id="JAUSTU010000002">
    <property type="protein sequence ID" value="MDQ0154234.1"/>
    <property type="molecule type" value="Genomic_DNA"/>
</dbReference>
<proteinExistence type="predicted"/>
<comment type="caution">
    <text evidence="1">The sequence shown here is derived from an EMBL/GenBank/DDBJ whole genome shotgun (WGS) entry which is preliminary data.</text>
</comment>
<evidence type="ECO:0000313" key="1">
    <source>
        <dbReference type="EMBL" id="MDQ0154234.1"/>
    </source>
</evidence>
<keyword evidence="2" id="KW-1185">Reference proteome</keyword>
<dbReference type="Proteomes" id="UP001231362">
    <property type="component" value="Unassembled WGS sequence"/>
</dbReference>
<organism evidence="1 2">
    <name type="scientific">Anoxybacillus andreesenii</name>
    <dbReference type="NCBI Taxonomy" id="1325932"/>
    <lineage>
        <taxon>Bacteria</taxon>
        <taxon>Bacillati</taxon>
        <taxon>Bacillota</taxon>
        <taxon>Bacilli</taxon>
        <taxon>Bacillales</taxon>
        <taxon>Anoxybacillaceae</taxon>
        <taxon>Anoxybacillus</taxon>
    </lineage>
</organism>
<gene>
    <name evidence="1" type="ORF">J2S07_000538</name>
</gene>
<dbReference type="RefSeq" id="WP_307148848.1">
    <property type="nucleotide sequence ID" value="NZ_JAUSTU010000002.1"/>
</dbReference>
<reference evidence="1 2" key="1">
    <citation type="submission" date="2023-07" db="EMBL/GenBank/DDBJ databases">
        <title>Genomic Encyclopedia of Type Strains, Phase IV (KMG-IV): sequencing the most valuable type-strain genomes for metagenomic binning, comparative biology and taxonomic classification.</title>
        <authorList>
            <person name="Goeker M."/>
        </authorList>
    </citation>
    <scope>NUCLEOTIDE SEQUENCE [LARGE SCALE GENOMIC DNA]</scope>
    <source>
        <strain evidence="1 2">DSM 23948</strain>
    </source>
</reference>
<protein>
    <submittedName>
        <fullName evidence="1">Uncharacterized protein</fullName>
    </submittedName>
</protein>
<accession>A0ABT9UZW5</accession>
<evidence type="ECO:0000313" key="2">
    <source>
        <dbReference type="Proteomes" id="UP001231362"/>
    </source>
</evidence>
<sequence>MKIDMNKAVVLAKDMNKGAFYKHSSFLLAEKATELEVEIIWTEKNNGRPFVHR</sequence>